<reference evidence="2" key="2">
    <citation type="submission" date="2025-09" db="UniProtKB">
        <authorList>
            <consortium name="Ensembl"/>
        </authorList>
    </citation>
    <scope>IDENTIFICATION</scope>
</reference>
<dbReference type="Ensembl" id="ENSPKIT00000005485.1">
    <property type="protein sequence ID" value="ENSPKIP00000024766.1"/>
    <property type="gene ID" value="ENSPKIG00000007893.1"/>
</dbReference>
<sequence>MYSCVIALLRKFCLKLTKLIKITASDSACCALTTPTTSNVSASVVCSEPATVWEESARGNTDRQQQPPKNQTPTRTTPPSQCNLSSTSGSESRSPSTQPFSHHLRKYFRSH</sequence>
<dbReference type="AlphaFoldDB" id="A0A3B3S400"/>
<evidence type="ECO:0000313" key="2">
    <source>
        <dbReference type="Ensembl" id="ENSPKIP00000024766.1"/>
    </source>
</evidence>
<evidence type="ECO:0000313" key="3">
    <source>
        <dbReference type="Proteomes" id="UP000261540"/>
    </source>
</evidence>
<feature type="compositionally biased region" description="Basic residues" evidence="1">
    <location>
        <begin position="102"/>
        <end position="111"/>
    </location>
</feature>
<dbReference type="Proteomes" id="UP000261540">
    <property type="component" value="Unplaced"/>
</dbReference>
<keyword evidence="3" id="KW-1185">Reference proteome</keyword>
<organism evidence="2 3">
    <name type="scientific">Paramormyrops kingsleyae</name>
    <dbReference type="NCBI Taxonomy" id="1676925"/>
    <lineage>
        <taxon>Eukaryota</taxon>
        <taxon>Metazoa</taxon>
        <taxon>Chordata</taxon>
        <taxon>Craniata</taxon>
        <taxon>Vertebrata</taxon>
        <taxon>Euteleostomi</taxon>
        <taxon>Actinopterygii</taxon>
        <taxon>Neopterygii</taxon>
        <taxon>Teleostei</taxon>
        <taxon>Osteoglossocephala</taxon>
        <taxon>Osteoglossomorpha</taxon>
        <taxon>Osteoglossiformes</taxon>
        <taxon>Mormyridae</taxon>
        <taxon>Paramormyrops</taxon>
    </lineage>
</organism>
<proteinExistence type="predicted"/>
<feature type="region of interest" description="Disordered" evidence="1">
    <location>
        <begin position="54"/>
        <end position="111"/>
    </location>
</feature>
<protein>
    <submittedName>
        <fullName evidence="2">Uncharacterized protein</fullName>
    </submittedName>
</protein>
<reference evidence="2" key="1">
    <citation type="submission" date="2025-08" db="UniProtKB">
        <authorList>
            <consortium name="Ensembl"/>
        </authorList>
    </citation>
    <scope>IDENTIFICATION</scope>
</reference>
<name>A0A3B3S400_9TELE</name>
<evidence type="ECO:0000256" key="1">
    <source>
        <dbReference type="SAM" id="MobiDB-lite"/>
    </source>
</evidence>
<feature type="compositionally biased region" description="Polar residues" evidence="1">
    <location>
        <begin position="62"/>
        <end position="84"/>
    </location>
</feature>
<accession>A0A3B3S400</accession>
<feature type="compositionally biased region" description="Low complexity" evidence="1">
    <location>
        <begin position="85"/>
        <end position="96"/>
    </location>
</feature>